<evidence type="ECO:0000256" key="1">
    <source>
        <dbReference type="ARBA" id="ARBA00022500"/>
    </source>
</evidence>
<keyword evidence="5" id="KW-0472">Membrane</keyword>
<protein>
    <recommendedName>
        <fullName evidence="6">Methyl-accepting transducer domain-containing protein</fullName>
    </recommendedName>
</protein>
<organism evidence="7 8">
    <name type="scientific">Limisphaera ngatamarikiensis</name>
    <dbReference type="NCBI Taxonomy" id="1324935"/>
    <lineage>
        <taxon>Bacteria</taxon>
        <taxon>Pseudomonadati</taxon>
        <taxon>Verrucomicrobiota</taxon>
        <taxon>Verrucomicrobiia</taxon>
        <taxon>Limisphaerales</taxon>
        <taxon>Limisphaeraceae</taxon>
        <taxon>Limisphaera</taxon>
    </lineage>
</organism>
<reference evidence="7 8" key="1">
    <citation type="submission" date="2020-02" db="EMBL/GenBank/DDBJ databases">
        <title>Draft genome sequence of Limisphaera ngatamarikiensis NGM72.4T, a thermophilic Verrucomicrobia grouped in subdivision 3.</title>
        <authorList>
            <person name="Carere C.R."/>
            <person name="Steen J."/>
            <person name="Hugenholtz P."/>
            <person name="Stott M.B."/>
        </authorList>
    </citation>
    <scope>NUCLEOTIDE SEQUENCE [LARGE SCALE GENOMIC DNA]</scope>
    <source>
        <strain evidence="7 8">NGM72.4</strain>
    </source>
</reference>
<feature type="transmembrane region" description="Helical" evidence="5">
    <location>
        <begin position="23"/>
        <end position="41"/>
    </location>
</feature>
<gene>
    <name evidence="7" type="ORF">G4L39_05040</name>
</gene>
<dbReference type="PROSITE" id="PS50111">
    <property type="entry name" value="CHEMOTAXIS_TRANSDUC_2"/>
    <property type="match status" value="1"/>
</dbReference>
<dbReference type="InterPro" id="IPR004090">
    <property type="entry name" value="Chemotax_Me-accpt_rcpt"/>
</dbReference>
<evidence type="ECO:0000256" key="4">
    <source>
        <dbReference type="SAM" id="MobiDB-lite"/>
    </source>
</evidence>
<evidence type="ECO:0000313" key="8">
    <source>
        <dbReference type="Proteomes" id="UP000477311"/>
    </source>
</evidence>
<evidence type="ECO:0000256" key="5">
    <source>
        <dbReference type="SAM" id="Phobius"/>
    </source>
</evidence>
<dbReference type="GO" id="GO:0007165">
    <property type="term" value="P:signal transduction"/>
    <property type="evidence" value="ECO:0007669"/>
    <property type="project" value="UniProtKB-KW"/>
</dbReference>
<comment type="caution">
    <text evidence="7">The sequence shown here is derived from an EMBL/GenBank/DDBJ whole genome shotgun (WGS) entry which is preliminary data.</text>
</comment>
<dbReference type="PANTHER" id="PTHR43531:SF11">
    <property type="entry name" value="METHYL-ACCEPTING CHEMOTAXIS PROTEIN 3"/>
    <property type="match status" value="1"/>
</dbReference>
<accession>A0A6M1S060</accession>
<feature type="region of interest" description="Disordered" evidence="4">
    <location>
        <begin position="522"/>
        <end position="548"/>
    </location>
</feature>
<dbReference type="EMBL" id="JAAKYA010000029">
    <property type="protein sequence ID" value="NGO38760.1"/>
    <property type="molecule type" value="Genomic_DNA"/>
</dbReference>
<keyword evidence="3" id="KW-0807">Transducer</keyword>
<dbReference type="Proteomes" id="UP000477311">
    <property type="component" value="Unassembled WGS sequence"/>
</dbReference>
<evidence type="ECO:0000256" key="2">
    <source>
        <dbReference type="ARBA" id="ARBA00029447"/>
    </source>
</evidence>
<dbReference type="GO" id="GO:0005886">
    <property type="term" value="C:plasma membrane"/>
    <property type="evidence" value="ECO:0007669"/>
    <property type="project" value="TreeGrafter"/>
</dbReference>
<dbReference type="GO" id="GO:0004888">
    <property type="term" value="F:transmembrane signaling receptor activity"/>
    <property type="evidence" value="ECO:0007669"/>
    <property type="project" value="InterPro"/>
</dbReference>
<dbReference type="SUPFAM" id="SSF58104">
    <property type="entry name" value="Methyl-accepting chemotaxis protein (MCP) signaling domain"/>
    <property type="match status" value="1"/>
</dbReference>
<dbReference type="PRINTS" id="PR00260">
    <property type="entry name" value="CHEMTRNSDUCR"/>
</dbReference>
<feature type="region of interest" description="Disordered" evidence="4">
    <location>
        <begin position="450"/>
        <end position="469"/>
    </location>
</feature>
<comment type="similarity">
    <text evidence="2">Belongs to the methyl-accepting chemotaxis (MCP) protein family.</text>
</comment>
<dbReference type="PANTHER" id="PTHR43531">
    <property type="entry name" value="PROTEIN ICFG"/>
    <property type="match status" value="1"/>
</dbReference>
<keyword evidence="8" id="KW-1185">Reference proteome</keyword>
<dbReference type="GO" id="GO:0006935">
    <property type="term" value="P:chemotaxis"/>
    <property type="evidence" value="ECO:0007669"/>
    <property type="project" value="UniProtKB-KW"/>
</dbReference>
<dbReference type="Gene3D" id="1.10.287.950">
    <property type="entry name" value="Methyl-accepting chemotaxis protein"/>
    <property type="match status" value="1"/>
</dbReference>
<evidence type="ECO:0000256" key="3">
    <source>
        <dbReference type="PROSITE-ProRule" id="PRU00284"/>
    </source>
</evidence>
<feature type="domain" description="Methyl-accepting transducer" evidence="6">
    <location>
        <begin position="366"/>
        <end position="516"/>
    </location>
</feature>
<dbReference type="AlphaFoldDB" id="A0A6M1S060"/>
<evidence type="ECO:0000313" key="7">
    <source>
        <dbReference type="EMBL" id="NGO38760.1"/>
    </source>
</evidence>
<evidence type="ECO:0000259" key="6">
    <source>
        <dbReference type="PROSITE" id="PS50111"/>
    </source>
</evidence>
<keyword evidence="5" id="KW-1133">Transmembrane helix</keyword>
<name>A0A6M1S060_9BACT</name>
<dbReference type="InterPro" id="IPR004089">
    <property type="entry name" value="MCPsignal_dom"/>
</dbReference>
<dbReference type="InterPro" id="IPR051310">
    <property type="entry name" value="MCP_chemotaxis"/>
</dbReference>
<keyword evidence="1" id="KW-0145">Chemotaxis</keyword>
<keyword evidence="5" id="KW-0812">Transmembrane</keyword>
<dbReference type="Pfam" id="PF00015">
    <property type="entry name" value="MCPsignal"/>
    <property type="match status" value="1"/>
</dbReference>
<sequence>MTPSSTSPGQPRDRRSADVVSCVAGWLLMVLGLGLGVISAVQRAGLERTYRDAERLGMEADLMLVRLEQEGRRLLQDIGTGGVPPADPAPWVRDWNKAWSRLAEQPGLPASLDRAFRTVQSLSRDWAAAMARVRAGSAAGAAEAAGAVGSYAAFHSEAVGRAQQWRLDWAAGWPGVRARWDRWLRRWDTGLWISPGLCAAGGVLLWRAGRLRLRLLAEAWQDRLRRWEYGDVTSPWPVDSHVVWRSVAASMAQWCTRWNDWVRSSRNSRACLEELQRAWEAWHSRGRLHLQEIRQFCAQAGASLRALEAQFRDRRLRAGEPAQPVPLVEVFPNGEPMNPSPGGGAASTGGVGPVRTRLAQMPHVLDAVQRAVMTVIKAADQAQLLAVNAAIEAEKAGEFGLGFAVVAGEIRRLADQTAVAAGEIEQAVEQLRLQVDAGLEGLEELSRCVQAQQPSENREGRAAGPEAVASDLMGGDVPAVRIELDRCCALWEQLSAACQETVRWWEEGQRLSQQLAGCCRGLQTEPVPAGPEQKVESEGPPEPRHGGS</sequence>
<feature type="compositionally biased region" description="Basic and acidic residues" evidence="4">
    <location>
        <begin position="533"/>
        <end position="548"/>
    </location>
</feature>
<proteinExistence type="inferred from homology"/>